<reference evidence="11" key="1">
    <citation type="journal article" date="2020" name="mSystems">
        <title>Genome- and Community-Level Interaction Insights into Carbon Utilization and Element Cycling Functions of Hydrothermarchaeota in Hydrothermal Sediment.</title>
        <authorList>
            <person name="Zhou Z."/>
            <person name="Liu Y."/>
            <person name="Xu W."/>
            <person name="Pan J."/>
            <person name="Luo Z.H."/>
            <person name="Li M."/>
        </authorList>
    </citation>
    <scope>NUCLEOTIDE SEQUENCE [LARGE SCALE GENOMIC DNA]</scope>
    <source>
        <strain evidence="11">SpSt-97</strain>
    </source>
</reference>
<keyword evidence="5" id="KW-0592">Phosphate transport</keyword>
<dbReference type="InterPro" id="IPR000515">
    <property type="entry name" value="MetI-like"/>
</dbReference>
<dbReference type="InterPro" id="IPR035906">
    <property type="entry name" value="MetI-like_sf"/>
</dbReference>
<accession>A0A7C3UBW5</accession>
<evidence type="ECO:0000256" key="2">
    <source>
        <dbReference type="ARBA" id="ARBA00007069"/>
    </source>
</evidence>
<evidence type="ECO:0000256" key="6">
    <source>
        <dbReference type="ARBA" id="ARBA00022692"/>
    </source>
</evidence>
<gene>
    <name evidence="11" type="primary">pstA</name>
    <name evidence="11" type="ORF">ENX77_03565</name>
</gene>
<keyword evidence="3" id="KW-0813">Transport</keyword>
<feature type="transmembrane region" description="Helical" evidence="9">
    <location>
        <begin position="249"/>
        <end position="268"/>
    </location>
</feature>
<feature type="domain" description="ABC transmembrane type-1" evidence="10">
    <location>
        <begin position="66"/>
        <end position="272"/>
    </location>
</feature>
<keyword evidence="6 9" id="KW-0812">Transmembrane</keyword>
<dbReference type="NCBIfam" id="TIGR00974">
    <property type="entry name" value="3a0107s02c"/>
    <property type="match status" value="1"/>
</dbReference>
<feature type="transmembrane region" description="Helical" evidence="9">
    <location>
        <begin position="133"/>
        <end position="150"/>
    </location>
</feature>
<evidence type="ECO:0000256" key="9">
    <source>
        <dbReference type="RuleBase" id="RU363043"/>
    </source>
</evidence>
<keyword evidence="7 9" id="KW-1133">Transmembrane helix</keyword>
<dbReference type="GO" id="GO:0005886">
    <property type="term" value="C:plasma membrane"/>
    <property type="evidence" value="ECO:0007669"/>
    <property type="project" value="UniProtKB-SubCell"/>
</dbReference>
<dbReference type="GO" id="GO:0005315">
    <property type="term" value="F:phosphate transmembrane transporter activity"/>
    <property type="evidence" value="ECO:0007669"/>
    <property type="project" value="InterPro"/>
</dbReference>
<dbReference type="InterPro" id="IPR051408">
    <property type="entry name" value="Phosphate_transprt_permease"/>
</dbReference>
<dbReference type="CDD" id="cd06261">
    <property type="entry name" value="TM_PBP2"/>
    <property type="match status" value="1"/>
</dbReference>
<sequence length="275" mass="29811">MLREIKNGVFLFYLLASSVLILLPLAHILFSVSANGLPVLMSRGMEFLTSTLPGPNKPGGGIFPAIFGTFTMVFLSSLIGIPLAILAGVFIAEYPKSIISNLARPLMLIMLEFPTILVGLFVMVVVVIPMGTFSAIAGAIALAIIMLPYVTTYTEQAMRTVPESYKEGAYALGLKKARVVFAITMRLARKGILTGMLIGMAKVAGETAPLIFTAGIAWRSIGGINEPTGAIPLWIYYLVQQPYANYHEMAWGAAFILMLIFLAVFLPVRLMMVRS</sequence>
<evidence type="ECO:0000256" key="1">
    <source>
        <dbReference type="ARBA" id="ARBA00004651"/>
    </source>
</evidence>
<dbReference type="PANTHER" id="PTHR42922:SF1">
    <property type="entry name" value="PHOSPHATE TRANSPORT SYSTEM PERMEASE PROTEIN PSTA"/>
    <property type="match status" value="1"/>
</dbReference>
<evidence type="ECO:0000256" key="3">
    <source>
        <dbReference type="ARBA" id="ARBA00022448"/>
    </source>
</evidence>
<dbReference type="PANTHER" id="PTHR42922">
    <property type="entry name" value="PHOSPHATE TRANSPORT SYSTEM PERMEASE PROTEIN PSTA"/>
    <property type="match status" value="1"/>
</dbReference>
<evidence type="ECO:0000256" key="5">
    <source>
        <dbReference type="ARBA" id="ARBA00022592"/>
    </source>
</evidence>
<dbReference type="InterPro" id="IPR005672">
    <property type="entry name" value="Phosphate_PstA"/>
</dbReference>
<dbReference type="SUPFAM" id="SSF161098">
    <property type="entry name" value="MetI-like"/>
    <property type="match status" value="1"/>
</dbReference>
<comment type="similarity">
    <text evidence="2 9">Belongs to the binding-protein-dependent transport system permease family. CysTW subfamily.</text>
</comment>
<evidence type="ECO:0000256" key="7">
    <source>
        <dbReference type="ARBA" id="ARBA00022989"/>
    </source>
</evidence>
<evidence type="ECO:0000259" key="10">
    <source>
        <dbReference type="PROSITE" id="PS50928"/>
    </source>
</evidence>
<name>A0A7C3UBW5_9EURY</name>
<dbReference type="Gene3D" id="1.10.3720.10">
    <property type="entry name" value="MetI-like"/>
    <property type="match status" value="1"/>
</dbReference>
<keyword evidence="4 9" id="KW-1003">Cell membrane</keyword>
<feature type="transmembrane region" description="Helical" evidence="9">
    <location>
        <begin position="61"/>
        <end position="94"/>
    </location>
</feature>
<dbReference type="AlphaFoldDB" id="A0A7C3UBW5"/>
<dbReference type="PROSITE" id="PS50928">
    <property type="entry name" value="ABC_TM1"/>
    <property type="match status" value="1"/>
</dbReference>
<comment type="subcellular location">
    <subcellularLocation>
        <location evidence="1 9">Cell membrane</location>
        <topology evidence="1 9">Multi-pass membrane protein</topology>
    </subcellularLocation>
</comment>
<proteinExistence type="inferred from homology"/>
<evidence type="ECO:0000256" key="8">
    <source>
        <dbReference type="ARBA" id="ARBA00023136"/>
    </source>
</evidence>
<dbReference type="EMBL" id="DTPI01000023">
    <property type="protein sequence ID" value="HGE66190.1"/>
    <property type="molecule type" value="Genomic_DNA"/>
</dbReference>
<evidence type="ECO:0000256" key="4">
    <source>
        <dbReference type="ARBA" id="ARBA00022475"/>
    </source>
</evidence>
<feature type="transmembrane region" description="Helical" evidence="9">
    <location>
        <begin position="12"/>
        <end position="41"/>
    </location>
</feature>
<dbReference type="Pfam" id="PF00528">
    <property type="entry name" value="BPD_transp_1"/>
    <property type="match status" value="1"/>
</dbReference>
<comment type="caution">
    <text evidence="11">The sequence shown here is derived from an EMBL/GenBank/DDBJ whole genome shotgun (WGS) entry which is preliminary data.</text>
</comment>
<keyword evidence="8 9" id="KW-0472">Membrane</keyword>
<comment type="caution">
    <text evidence="9">Lacks conserved residue(s) required for the propagation of feature annotation.</text>
</comment>
<dbReference type="GO" id="GO:0035435">
    <property type="term" value="P:phosphate ion transmembrane transport"/>
    <property type="evidence" value="ECO:0007669"/>
    <property type="project" value="InterPro"/>
</dbReference>
<protein>
    <recommendedName>
        <fullName evidence="9">Phosphate transport system permease protein PstA</fullName>
    </recommendedName>
</protein>
<organism evidence="11">
    <name type="scientific">Geoglobus ahangari</name>
    <dbReference type="NCBI Taxonomy" id="113653"/>
    <lineage>
        <taxon>Archaea</taxon>
        <taxon>Methanobacteriati</taxon>
        <taxon>Methanobacteriota</taxon>
        <taxon>Archaeoglobi</taxon>
        <taxon>Archaeoglobales</taxon>
        <taxon>Archaeoglobaceae</taxon>
        <taxon>Geoglobus</taxon>
    </lineage>
</organism>
<feature type="transmembrane region" description="Helical" evidence="9">
    <location>
        <begin position="106"/>
        <end position="127"/>
    </location>
</feature>
<evidence type="ECO:0000313" key="11">
    <source>
        <dbReference type="EMBL" id="HGE66190.1"/>
    </source>
</evidence>